<keyword evidence="1" id="KW-1133">Transmembrane helix</keyword>
<dbReference type="RefSeq" id="WP_035683142.1">
    <property type="nucleotide sequence ID" value="NZ_JPRL01000001.1"/>
</dbReference>
<reference evidence="3 4" key="1">
    <citation type="submission" date="2014-07" db="EMBL/GenBank/DDBJ databases">
        <title>Genome of Flavobacterium reichenbachii LMG 25512.</title>
        <authorList>
            <person name="Stropko S.J."/>
            <person name="Pipes S.E."/>
            <person name="Newman J.D."/>
        </authorList>
    </citation>
    <scope>NUCLEOTIDE SEQUENCE [LARGE SCALE GENOMIC DNA]</scope>
    <source>
        <strain evidence="3 4">LMG 25512</strain>
    </source>
</reference>
<dbReference type="eggNOG" id="COG1463">
    <property type="taxonomic scope" value="Bacteria"/>
</dbReference>
<evidence type="ECO:0000259" key="2">
    <source>
        <dbReference type="Pfam" id="PF02470"/>
    </source>
</evidence>
<evidence type="ECO:0000256" key="1">
    <source>
        <dbReference type="SAM" id="Phobius"/>
    </source>
</evidence>
<dbReference type="PANTHER" id="PTHR33371">
    <property type="entry name" value="INTERMEMBRANE PHOSPHOLIPID TRANSPORT SYSTEM BINDING PROTEIN MLAD-RELATED"/>
    <property type="match status" value="1"/>
</dbReference>
<organism evidence="3 4">
    <name type="scientific">Flavobacterium reichenbachii</name>
    <dbReference type="NCBI Taxonomy" id="362418"/>
    <lineage>
        <taxon>Bacteria</taxon>
        <taxon>Pseudomonadati</taxon>
        <taxon>Bacteroidota</taxon>
        <taxon>Flavobacteriia</taxon>
        <taxon>Flavobacteriales</taxon>
        <taxon>Flavobacteriaceae</taxon>
        <taxon>Flavobacterium</taxon>
    </lineage>
</organism>
<evidence type="ECO:0000313" key="3">
    <source>
        <dbReference type="EMBL" id="KFF05585.1"/>
    </source>
</evidence>
<accession>A0A085ZMC1</accession>
<keyword evidence="1" id="KW-0472">Membrane</keyword>
<dbReference type="Proteomes" id="UP000028715">
    <property type="component" value="Unassembled WGS sequence"/>
</dbReference>
<dbReference type="EMBL" id="JPRL01000001">
    <property type="protein sequence ID" value="KFF05585.1"/>
    <property type="molecule type" value="Genomic_DNA"/>
</dbReference>
<feature type="transmembrane region" description="Helical" evidence="1">
    <location>
        <begin position="7"/>
        <end position="27"/>
    </location>
</feature>
<evidence type="ECO:0000313" key="4">
    <source>
        <dbReference type="Proteomes" id="UP000028715"/>
    </source>
</evidence>
<dbReference type="Pfam" id="PF02470">
    <property type="entry name" value="MlaD"/>
    <property type="match status" value="1"/>
</dbReference>
<dbReference type="AlphaFoldDB" id="A0A085ZMC1"/>
<comment type="caution">
    <text evidence="3">The sequence shown here is derived from an EMBL/GenBank/DDBJ whole genome shotgun (WGS) entry which is preliminary data.</text>
</comment>
<keyword evidence="4" id="KW-1185">Reference proteome</keyword>
<feature type="domain" description="Mce/MlaD" evidence="2">
    <location>
        <begin position="36"/>
        <end position="112"/>
    </location>
</feature>
<dbReference type="InterPro" id="IPR052336">
    <property type="entry name" value="MlaD_Phospholipid_Transporter"/>
</dbReference>
<dbReference type="OrthoDB" id="9769132at2"/>
<dbReference type="InterPro" id="IPR003399">
    <property type="entry name" value="Mce/MlaD"/>
</dbReference>
<gene>
    <name evidence="3" type="ORF">IW19_08685</name>
</gene>
<protein>
    <submittedName>
        <fullName evidence="3">Organic solvent ABC transporter substrate-binding protein</fullName>
    </submittedName>
</protein>
<dbReference type="PANTHER" id="PTHR33371:SF4">
    <property type="entry name" value="INTERMEMBRANE PHOSPHOLIPID TRANSPORT SYSTEM BINDING PROTEIN MLAD"/>
    <property type="match status" value="1"/>
</dbReference>
<keyword evidence="1" id="KW-0812">Transmembrane</keyword>
<sequence length="321" mass="34957">MKITREIKTAILVIASILLFIWGYSFLKGKDLFTNYKTLFVEYDNVEDLSASAPVTLNGLAIGKVSKITINEVTGKLLVELQLKTDFPISKTSKAALYSPSLIGGKQIKIVPNLADKDLAEEGQALTPAVELGLTESLGGKIEPIEQKLEKMLVNIDVLVTGLNNVLDKKGQEDIKKTLAELSQTMEQFHRASGTLNTILDGNKAQLNSAVTNLNKMSGNFAAISDSLKRANLGKTVRSLNQTLAKVDGLMTNLNSGKGTAGKLLNDDALYNNLAKTSKELELLLQDVRLYPTRYVNVSLFGKKNKPYVAPAQNTNSTDKK</sequence>
<proteinExistence type="predicted"/>
<name>A0A085ZMC1_9FLAO</name>
<dbReference type="STRING" id="362418.IW19_08685"/>